<dbReference type="AlphaFoldDB" id="A0A9P3PQL3"/>
<reference evidence="1" key="1">
    <citation type="submission" date="2022-07" db="EMBL/GenBank/DDBJ databases">
        <title>The genome of Lyophyllum shimeji provides insight into the initial evolution of ectomycorrhizal fungal genome.</title>
        <authorList>
            <person name="Kobayashi Y."/>
            <person name="Shibata T."/>
            <person name="Hirakawa H."/>
            <person name="Shigenobu S."/>
            <person name="Nishiyama T."/>
            <person name="Yamada A."/>
            <person name="Hasebe M."/>
            <person name="Kawaguchi M."/>
        </authorList>
    </citation>
    <scope>NUCLEOTIDE SEQUENCE</scope>
    <source>
        <strain evidence="1">AT787</strain>
    </source>
</reference>
<comment type="caution">
    <text evidence="1">The sequence shown here is derived from an EMBL/GenBank/DDBJ whole genome shotgun (WGS) entry which is preliminary data.</text>
</comment>
<gene>
    <name evidence="1" type="ORF">LshimejAT787_0702940</name>
</gene>
<dbReference type="EMBL" id="BRPK01000007">
    <property type="protein sequence ID" value="GLB39784.1"/>
    <property type="molecule type" value="Genomic_DNA"/>
</dbReference>
<evidence type="ECO:0000313" key="1">
    <source>
        <dbReference type="EMBL" id="GLB39784.1"/>
    </source>
</evidence>
<sequence length="70" mass="7581">MICIATEALSRPLLSAQEKFPVDVKILSRSGAWISGLDSHLQTVVLECNTHLCLVRSLGARQGKPVHVEG</sequence>
<proteinExistence type="predicted"/>
<keyword evidence="2" id="KW-1185">Reference proteome</keyword>
<organism evidence="1 2">
    <name type="scientific">Lyophyllum shimeji</name>
    <name type="common">Hon-shimeji</name>
    <name type="synonym">Tricholoma shimeji</name>
    <dbReference type="NCBI Taxonomy" id="47721"/>
    <lineage>
        <taxon>Eukaryota</taxon>
        <taxon>Fungi</taxon>
        <taxon>Dikarya</taxon>
        <taxon>Basidiomycota</taxon>
        <taxon>Agaricomycotina</taxon>
        <taxon>Agaricomycetes</taxon>
        <taxon>Agaricomycetidae</taxon>
        <taxon>Agaricales</taxon>
        <taxon>Tricholomatineae</taxon>
        <taxon>Lyophyllaceae</taxon>
        <taxon>Lyophyllum</taxon>
    </lineage>
</organism>
<accession>A0A9P3PQL3</accession>
<protein>
    <submittedName>
        <fullName evidence="1">Uncharacterized protein</fullName>
    </submittedName>
</protein>
<name>A0A9P3PQL3_LYOSH</name>
<dbReference type="Proteomes" id="UP001063166">
    <property type="component" value="Unassembled WGS sequence"/>
</dbReference>
<evidence type="ECO:0000313" key="2">
    <source>
        <dbReference type="Proteomes" id="UP001063166"/>
    </source>
</evidence>